<name>A0ACB9RPN4_9MYRT</name>
<reference evidence="2" key="1">
    <citation type="journal article" date="2023" name="Front. Plant Sci.">
        <title>Chromosomal-level genome assembly of Melastoma candidum provides insights into trichome evolution.</title>
        <authorList>
            <person name="Zhong Y."/>
            <person name="Wu W."/>
            <person name="Sun C."/>
            <person name="Zou P."/>
            <person name="Liu Y."/>
            <person name="Dai S."/>
            <person name="Zhou R."/>
        </authorList>
    </citation>
    <scope>NUCLEOTIDE SEQUENCE [LARGE SCALE GENOMIC DNA]</scope>
</reference>
<dbReference type="EMBL" id="CM042882">
    <property type="protein sequence ID" value="KAI4379776.1"/>
    <property type="molecule type" value="Genomic_DNA"/>
</dbReference>
<accession>A0ACB9RPN4</accession>
<organism evidence="1 2">
    <name type="scientific">Melastoma candidum</name>
    <dbReference type="NCBI Taxonomy" id="119954"/>
    <lineage>
        <taxon>Eukaryota</taxon>
        <taxon>Viridiplantae</taxon>
        <taxon>Streptophyta</taxon>
        <taxon>Embryophyta</taxon>
        <taxon>Tracheophyta</taxon>
        <taxon>Spermatophyta</taxon>
        <taxon>Magnoliopsida</taxon>
        <taxon>eudicotyledons</taxon>
        <taxon>Gunneridae</taxon>
        <taxon>Pentapetalae</taxon>
        <taxon>rosids</taxon>
        <taxon>malvids</taxon>
        <taxon>Myrtales</taxon>
        <taxon>Melastomataceae</taxon>
        <taxon>Melastomatoideae</taxon>
        <taxon>Melastomateae</taxon>
        <taxon>Melastoma</taxon>
    </lineage>
</organism>
<proteinExistence type="predicted"/>
<keyword evidence="2" id="KW-1185">Reference proteome</keyword>
<comment type="caution">
    <text evidence="1">The sequence shown here is derived from an EMBL/GenBank/DDBJ whole genome shotgun (WGS) entry which is preliminary data.</text>
</comment>
<gene>
    <name evidence="1" type="ORF">MLD38_006029</name>
</gene>
<dbReference type="Proteomes" id="UP001057402">
    <property type="component" value="Chromosome 3"/>
</dbReference>
<protein>
    <submittedName>
        <fullName evidence="1">Uncharacterized protein</fullName>
    </submittedName>
</protein>
<evidence type="ECO:0000313" key="2">
    <source>
        <dbReference type="Proteomes" id="UP001057402"/>
    </source>
</evidence>
<sequence length="75" mass="8263">MKLAKKGWVYPGQSSTIFDVSPFSYTFEVQAMSSEKLPFVLSAVFTICLEVEEQASLIKYARLISLHNKGVGSSA</sequence>
<evidence type="ECO:0000313" key="1">
    <source>
        <dbReference type="EMBL" id="KAI4379776.1"/>
    </source>
</evidence>